<sequence length="277" mass="32371">MKVKAILFALLLTVLNSCKTYTIPPENFKKQLSKVENQHQKTIYQAYDLDNLVVYDSKGNATTLPNSPTIEMQVTQKNGKKNAFFFDTVFIENDTLKGEKSRILGLMNHVPFDQITKIEVQEGVKTHYQRSAEFKVLKIDEKVDRMKEDLGEFTEKPNFPIDSIAISYSHSENRHYAVANFKQSKTEITFIFYKNNNNLIRILTREKSPIDEEVSYINSFYVENNKIFYEKNFVTTNETKGSIKKDYEFYRFNKALEARVLKGVSLEIYKELEKMIN</sequence>
<name>A0ABY4KHZ9_9FLAO</name>
<gene>
    <name evidence="2" type="ORF">M0M57_06325</name>
</gene>
<evidence type="ECO:0000313" key="2">
    <source>
        <dbReference type="EMBL" id="UPQ80450.1"/>
    </source>
</evidence>
<evidence type="ECO:0000256" key="1">
    <source>
        <dbReference type="SAM" id="SignalP"/>
    </source>
</evidence>
<protein>
    <recommendedName>
        <fullName evidence="4">Lipoprotein</fullName>
    </recommendedName>
</protein>
<keyword evidence="1" id="KW-0732">Signal</keyword>
<organism evidence="2 3">
    <name type="scientific">Flavobacterium azooxidireducens</name>
    <dbReference type="NCBI Taxonomy" id="1871076"/>
    <lineage>
        <taxon>Bacteria</taxon>
        <taxon>Pseudomonadati</taxon>
        <taxon>Bacteroidota</taxon>
        <taxon>Flavobacteriia</taxon>
        <taxon>Flavobacteriales</taxon>
        <taxon>Flavobacteriaceae</taxon>
        <taxon>Flavobacterium</taxon>
    </lineage>
</organism>
<keyword evidence="3" id="KW-1185">Reference proteome</keyword>
<proteinExistence type="predicted"/>
<accession>A0ABY4KHZ9</accession>
<feature type="chain" id="PRO_5045700301" description="Lipoprotein" evidence="1">
    <location>
        <begin position="20"/>
        <end position="277"/>
    </location>
</feature>
<evidence type="ECO:0008006" key="4">
    <source>
        <dbReference type="Google" id="ProtNLM"/>
    </source>
</evidence>
<reference evidence="2" key="1">
    <citation type="submission" date="2022-04" db="EMBL/GenBank/DDBJ databases">
        <title>Consumption of N2O by Flavobacterium azooxidireducens sp. nov. isolated from Decomposing Leaf Litter of Phragmites australis (Cav.).</title>
        <authorList>
            <person name="Behrendt U."/>
            <person name="Spanner T."/>
            <person name="Augustin J."/>
            <person name="Horn M.A."/>
            <person name="Kolb S."/>
            <person name="Ulrich A."/>
        </authorList>
    </citation>
    <scope>NUCLEOTIDE SEQUENCE</scope>
    <source>
        <strain evidence="2">IGB 4-14</strain>
    </source>
</reference>
<dbReference type="RefSeq" id="WP_248436344.1">
    <property type="nucleotide sequence ID" value="NZ_CP096205.1"/>
</dbReference>
<evidence type="ECO:0000313" key="3">
    <source>
        <dbReference type="Proteomes" id="UP000830583"/>
    </source>
</evidence>
<dbReference type="Proteomes" id="UP000830583">
    <property type="component" value="Chromosome"/>
</dbReference>
<dbReference type="EMBL" id="CP096205">
    <property type="protein sequence ID" value="UPQ80450.1"/>
    <property type="molecule type" value="Genomic_DNA"/>
</dbReference>
<feature type="signal peptide" evidence="1">
    <location>
        <begin position="1"/>
        <end position="19"/>
    </location>
</feature>